<dbReference type="Proteomes" id="UP000247409">
    <property type="component" value="Unassembled WGS sequence"/>
</dbReference>
<accession>A0A2V3II76</accession>
<sequence>MNATQPTHPLHARSPSISAPDGENINHLHKDMSTSGQEELSAVDNLKCIHYEQPPYPATGRDAYNHFLKCMDKHLFPMVSHDLITEEDGLKIIARELDKMLKEEETLLSMVENRLTHATNVLRAAKREMSNLRVDAARDADDVRGIRNM</sequence>
<dbReference type="EMBL" id="NBIV01000196">
    <property type="protein sequence ID" value="PXF41772.1"/>
    <property type="molecule type" value="Genomic_DNA"/>
</dbReference>
<gene>
    <name evidence="3" type="ORF">BWQ96_08493</name>
</gene>
<keyword evidence="1" id="KW-0175">Coiled coil</keyword>
<evidence type="ECO:0000313" key="4">
    <source>
        <dbReference type="Proteomes" id="UP000247409"/>
    </source>
</evidence>
<feature type="coiled-coil region" evidence="1">
    <location>
        <begin position="94"/>
        <end position="135"/>
    </location>
</feature>
<name>A0A2V3II76_9FLOR</name>
<organism evidence="3 4">
    <name type="scientific">Gracilariopsis chorda</name>
    <dbReference type="NCBI Taxonomy" id="448386"/>
    <lineage>
        <taxon>Eukaryota</taxon>
        <taxon>Rhodophyta</taxon>
        <taxon>Florideophyceae</taxon>
        <taxon>Rhodymeniophycidae</taxon>
        <taxon>Gracilariales</taxon>
        <taxon>Gracilariaceae</taxon>
        <taxon>Gracilariopsis</taxon>
    </lineage>
</organism>
<dbReference type="AlphaFoldDB" id="A0A2V3II76"/>
<evidence type="ECO:0000256" key="2">
    <source>
        <dbReference type="SAM" id="MobiDB-lite"/>
    </source>
</evidence>
<protein>
    <submittedName>
        <fullName evidence="3">Uncharacterized protein</fullName>
    </submittedName>
</protein>
<proteinExistence type="predicted"/>
<reference evidence="3 4" key="1">
    <citation type="journal article" date="2018" name="Mol. Biol. Evol.">
        <title>Analysis of the draft genome of the red seaweed Gracilariopsis chorda provides insights into genome size evolution in Rhodophyta.</title>
        <authorList>
            <person name="Lee J."/>
            <person name="Yang E.C."/>
            <person name="Graf L."/>
            <person name="Yang J.H."/>
            <person name="Qiu H."/>
            <person name="Zel Zion U."/>
            <person name="Chan C.X."/>
            <person name="Stephens T.G."/>
            <person name="Weber A.P.M."/>
            <person name="Boo G.H."/>
            <person name="Boo S.M."/>
            <person name="Kim K.M."/>
            <person name="Shin Y."/>
            <person name="Jung M."/>
            <person name="Lee S.J."/>
            <person name="Yim H.S."/>
            <person name="Lee J.H."/>
            <person name="Bhattacharya D."/>
            <person name="Yoon H.S."/>
        </authorList>
    </citation>
    <scope>NUCLEOTIDE SEQUENCE [LARGE SCALE GENOMIC DNA]</scope>
    <source>
        <strain evidence="3 4">SKKU-2015</strain>
        <tissue evidence="3">Whole body</tissue>
    </source>
</reference>
<keyword evidence="4" id="KW-1185">Reference proteome</keyword>
<comment type="caution">
    <text evidence="3">The sequence shown here is derived from an EMBL/GenBank/DDBJ whole genome shotgun (WGS) entry which is preliminary data.</text>
</comment>
<evidence type="ECO:0000313" key="3">
    <source>
        <dbReference type="EMBL" id="PXF41772.1"/>
    </source>
</evidence>
<evidence type="ECO:0000256" key="1">
    <source>
        <dbReference type="SAM" id="Coils"/>
    </source>
</evidence>
<feature type="region of interest" description="Disordered" evidence="2">
    <location>
        <begin position="1"/>
        <end position="37"/>
    </location>
</feature>